<dbReference type="Proteomes" id="UP000321408">
    <property type="component" value="Chromosome"/>
</dbReference>
<keyword evidence="1" id="KW-1133">Transmembrane helix</keyword>
<dbReference type="RefSeq" id="WP_147663166.1">
    <property type="nucleotide sequence ID" value="NZ_CP042905.2"/>
</dbReference>
<proteinExistence type="predicted"/>
<evidence type="ECO:0000259" key="2">
    <source>
        <dbReference type="Pfam" id="PF13240"/>
    </source>
</evidence>
<dbReference type="AlphaFoldDB" id="A0A5B9DC10"/>
<sequence>MINIFDIFSYIRIGIDGLIVVLVIILLIFVAVRIKNVELGPDCKKGFTKCFIAFILFILFSTFLDFAYSLTYRILTDLAESGAIDYYEITFILGIFSIATAGLGFLNNWIAYVILFSSMEIFLFNKKSKGKFGILAILLQIGSFILLIIEIVISAILGDYLGIQITNLVVNVLINFNFIIIGIVILILLGNTAKENQLLRNYTKMMSAGVILLLIIVPIFNQLVYVLNFISNLLAWNGYFFDNIIIRNGISWGIGFLSSLCFIIGIIVLSLGAIKTMTVPLTFSREKAAKGSPRQILNHQLNSCPSCGTSLLPGAEFCTNCGKHL</sequence>
<organism evidence="3 4">
    <name type="scientific">Promethearchaeum syntrophicum</name>
    <dbReference type="NCBI Taxonomy" id="2594042"/>
    <lineage>
        <taxon>Archaea</taxon>
        <taxon>Promethearchaeati</taxon>
        <taxon>Promethearchaeota</taxon>
        <taxon>Promethearchaeia</taxon>
        <taxon>Promethearchaeales</taxon>
        <taxon>Promethearchaeaceae</taxon>
        <taxon>Promethearchaeum</taxon>
    </lineage>
</organism>
<feature type="transmembrane region" description="Helical" evidence="1">
    <location>
        <begin position="168"/>
        <end position="189"/>
    </location>
</feature>
<keyword evidence="1" id="KW-0472">Membrane</keyword>
<feature type="transmembrane region" description="Helical" evidence="1">
    <location>
        <begin position="84"/>
        <end position="103"/>
    </location>
</feature>
<feature type="domain" description="Zinc-ribbon" evidence="2">
    <location>
        <begin position="304"/>
        <end position="325"/>
    </location>
</feature>
<accession>A0A5B9DC10</accession>
<feature type="transmembrane region" description="Helical" evidence="1">
    <location>
        <begin position="132"/>
        <end position="156"/>
    </location>
</feature>
<feature type="transmembrane region" description="Helical" evidence="1">
    <location>
        <begin position="250"/>
        <end position="274"/>
    </location>
</feature>
<dbReference type="InterPro" id="IPR026870">
    <property type="entry name" value="Zinc_ribbon_dom"/>
</dbReference>
<dbReference type="Pfam" id="PF13240">
    <property type="entry name" value="Zn_Ribbon_1"/>
    <property type="match status" value="1"/>
</dbReference>
<evidence type="ECO:0000256" key="1">
    <source>
        <dbReference type="SAM" id="Phobius"/>
    </source>
</evidence>
<name>A0A5B9DC10_9ARCH</name>
<keyword evidence="1" id="KW-0812">Transmembrane</keyword>
<keyword evidence="4" id="KW-1185">Reference proteome</keyword>
<evidence type="ECO:0000313" key="3">
    <source>
        <dbReference type="EMBL" id="QEE16290.1"/>
    </source>
</evidence>
<dbReference type="EMBL" id="CP042905">
    <property type="protein sequence ID" value="QEE16290.1"/>
    <property type="molecule type" value="Genomic_DNA"/>
</dbReference>
<protein>
    <submittedName>
        <fullName evidence="3">Zinc ribbon domain-containing protein</fullName>
    </submittedName>
</protein>
<reference evidence="3 4" key="2">
    <citation type="journal article" date="2024" name="Int. J. Syst. Evol. Microbiol.">
        <title>Promethearchaeum syntrophicum gen. nov., sp. nov., an anaerobic, obligately syntrophic archaeon, the first isolate of the lineage 'Asgard' archaea, and proposal of the new archaeal phylum Promethearchaeota phyl. nov. and kingdom Promethearchaeati regn. nov.</title>
        <authorList>
            <person name="Imachi H."/>
            <person name="Nobu M.K."/>
            <person name="Kato S."/>
            <person name="Takaki Y."/>
            <person name="Miyazaki M."/>
            <person name="Miyata M."/>
            <person name="Ogawara M."/>
            <person name="Saito Y."/>
            <person name="Sakai S."/>
            <person name="Tahara Y.O."/>
            <person name="Takano Y."/>
            <person name="Tasumi E."/>
            <person name="Uematsu K."/>
            <person name="Yoshimura T."/>
            <person name="Itoh T."/>
            <person name="Ohkuma M."/>
            <person name="Takai K."/>
        </authorList>
    </citation>
    <scope>NUCLEOTIDE SEQUENCE [LARGE SCALE GENOMIC DNA]</scope>
    <source>
        <strain evidence="3 4">MK-D1</strain>
    </source>
</reference>
<feature type="transmembrane region" description="Helical" evidence="1">
    <location>
        <begin position="210"/>
        <end position="230"/>
    </location>
</feature>
<gene>
    <name evidence="3" type="ORF">DSAG12_02120</name>
</gene>
<evidence type="ECO:0000313" key="4">
    <source>
        <dbReference type="Proteomes" id="UP000321408"/>
    </source>
</evidence>
<reference evidence="3 4" key="1">
    <citation type="journal article" date="2020" name="Nature">
        <title>Isolation of an archaeon at the prokaryote-eukaryote interface.</title>
        <authorList>
            <person name="Imachi H."/>
            <person name="Nobu M.K."/>
            <person name="Nakahara N."/>
            <person name="Morono Y."/>
            <person name="Ogawara M."/>
            <person name="Takaki Y."/>
            <person name="Takano Y."/>
            <person name="Uematsu K."/>
            <person name="Ikuta T."/>
            <person name="Ito M."/>
            <person name="Matsui Y."/>
            <person name="Miyazaki M."/>
            <person name="Murata K."/>
            <person name="Saito Y."/>
            <person name="Sakai S."/>
            <person name="Song C."/>
            <person name="Tasumi E."/>
            <person name="Yamanaka Y."/>
            <person name="Yamaguchi T."/>
            <person name="Kamagata Y."/>
            <person name="Tamaki H."/>
            <person name="Takai K."/>
        </authorList>
    </citation>
    <scope>NUCLEOTIDE SEQUENCE [LARGE SCALE GENOMIC DNA]</scope>
    <source>
        <strain evidence="3 4">MK-D1</strain>
    </source>
</reference>
<feature type="transmembrane region" description="Helical" evidence="1">
    <location>
        <begin position="51"/>
        <end position="72"/>
    </location>
</feature>
<dbReference type="KEGG" id="psyt:DSAG12_02120"/>
<feature type="transmembrane region" description="Helical" evidence="1">
    <location>
        <begin position="7"/>
        <end position="31"/>
    </location>
</feature>
<dbReference type="GeneID" id="41330109"/>